<organism evidence="2 3">
    <name type="scientific">Lasiosphaeria ovina</name>
    <dbReference type="NCBI Taxonomy" id="92902"/>
    <lineage>
        <taxon>Eukaryota</taxon>
        <taxon>Fungi</taxon>
        <taxon>Dikarya</taxon>
        <taxon>Ascomycota</taxon>
        <taxon>Pezizomycotina</taxon>
        <taxon>Sordariomycetes</taxon>
        <taxon>Sordariomycetidae</taxon>
        <taxon>Sordariales</taxon>
        <taxon>Lasiosphaeriaceae</taxon>
        <taxon>Lasiosphaeria</taxon>
    </lineage>
</organism>
<keyword evidence="3" id="KW-1185">Reference proteome</keyword>
<comment type="caution">
    <text evidence="2">The sequence shown here is derived from an EMBL/GenBank/DDBJ whole genome shotgun (WGS) entry which is preliminary data.</text>
</comment>
<dbReference type="Proteomes" id="UP001287356">
    <property type="component" value="Unassembled WGS sequence"/>
</dbReference>
<protein>
    <submittedName>
        <fullName evidence="2">Uncharacterized protein</fullName>
    </submittedName>
</protein>
<name>A0AAE0KIW7_9PEZI</name>
<proteinExistence type="predicted"/>
<feature type="compositionally biased region" description="Basic and acidic residues" evidence="1">
    <location>
        <begin position="59"/>
        <end position="74"/>
    </location>
</feature>
<accession>A0AAE0KIW7</accession>
<dbReference type="AlphaFoldDB" id="A0AAE0KIW7"/>
<reference evidence="2" key="2">
    <citation type="submission" date="2023-06" db="EMBL/GenBank/DDBJ databases">
        <authorList>
            <consortium name="Lawrence Berkeley National Laboratory"/>
            <person name="Haridas S."/>
            <person name="Hensen N."/>
            <person name="Bonometti L."/>
            <person name="Westerberg I."/>
            <person name="Brannstrom I.O."/>
            <person name="Guillou S."/>
            <person name="Cros-Aarteil S."/>
            <person name="Calhoun S."/>
            <person name="Kuo A."/>
            <person name="Mondo S."/>
            <person name="Pangilinan J."/>
            <person name="Riley R."/>
            <person name="Labutti K."/>
            <person name="Andreopoulos B."/>
            <person name="Lipzen A."/>
            <person name="Chen C."/>
            <person name="Yanf M."/>
            <person name="Daum C."/>
            <person name="Ng V."/>
            <person name="Clum A."/>
            <person name="Steindorff A."/>
            <person name="Ohm R."/>
            <person name="Martin F."/>
            <person name="Silar P."/>
            <person name="Natvig D."/>
            <person name="Lalanne C."/>
            <person name="Gautier V."/>
            <person name="Ament-Velasquez S.L."/>
            <person name="Kruys A."/>
            <person name="Hutchinson M.I."/>
            <person name="Powell A.J."/>
            <person name="Barry K."/>
            <person name="Miller A.N."/>
            <person name="Grigoriev I.V."/>
            <person name="Debuchy R."/>
            <person name="Gladieux P."/>
            <person name="Thoren M.H."/>
            <person name="Johannesson H."/>
        </authorList>
    </citation>
    <scope>NUCLEOTIDE SEQUENCE</scope>
    <source>
        <strain evidence="2">CBS 958.72</strain>
    </source>
</reference>
<evidence type="ECO:0000256" key="1">
    <source>
        <dbReference type="SAM" id="MobiDB-lite"/>
    </source>
</evidence>
<feature type="compositionally biased region" description="Basic and acidic residues" evidence="1">
    <location>
        <begin position="82"/>
        <end position="94"/>
    </location>
</feature>
<dbReference type="EMBL" id="JAULSN010000003">
    <property type="protein sequence ID" value="KAK3377017.1"/>
    <property type="molecule type" value="Genomic_DNA"/>
</dbReference>
<evidence type="ECO:0000313" key="3">
    <source>
        <dbReference type="Proteomes" id="UP001287356"/>
    </source>
</evidence>
<gene>
    <name evidence="2" type="ORF">B0T24DRAFT_234165</name>
</gene>
<evidence type="ECO:0000313" key="2">
    <source>
        <dbReference type="EMBL" id="KAK3377017.1"/>
    </source>
</evidence>
<sequence length="138" mass="16227">MGMTLSRCSSRHARPDSRFSGLDQKILERQPNWLVPPSRWRQSDPDHHPVRYRTPTPYPKEDRRRLDDHTDISEKAAVIEAASHRRDTDTDTPRAQHPAAIHARSPHNHIRFPQLSPAAITITWEQHRPRRNRFERPS</sequence>
<reference evidence="2" key="1">
    <citation type="journal article" date="2023" name="Mol. Phylogenet. Evol.">
        <title>Genome-scale phylogeny and comparative genomics of the fungal order Sordariales.</title>
        <authorList>
            <person name="Hensen N."/>
            <person name="Bonometti L."/>
            <person name="Westerberg I."/>
            <person name="Brannstrom I.O."/>
            <person name="Guillou S."/>
            <person name="Cros-Aarteil S."/>
            <person name="Calhoun S."/>
            <person name="Haridas S."/>
            <person name="Kuo A."/>
            <person name="Mondo S."/>
            <person name="Pangilinan J."/>
            <person name="Riley R."/>
            <person name="LaButti K."/>
            <person name="Andreopoulos B."/>
            <person name="Lipzen A."/>
            <person name="Chen C."/>
            <person name="Yan M."/>
            <person name="Daum C."/>
            <person name="Ng V."/>
            <person name="Clum A."/>
            <person name="Steindorff A."/>
            <person name="Ohm R.A."/>
            <person name="Martin F."/>
            <person name="Silar P."/>
            <person name="Natvig D.O."/>
            <person name="Lalanne C."/>
            <person name="Gautier V."/>
            <person name="Ament-Velasquez S.L."/>
            <person name="Kruys A."/>
            <person name="Hutchinson M.I."/>
            <person name="Powell A.J."/>
            <person name="Barry K."/>
            <person name="Miller A.N."/>
            <person name="Grigoriev I.V."/>
            <person name="Debuchy R."/>
            <person name="Gladieux P."/>
            <person name="Hiltunen Thoren M."/>
            <person name="Johannesson H."/>
        </authorList>
    </citation>
    <scope>NUCLEOTIDE SEQUENCE</scope>
    <source>
        <strain evidence="2">CBS 958.72</strain>
    </source>
</reference>
<feature type="region of interest" description="Disordered" evidence="1">
    <location>
        <begin position="1"/>
        <end position="109"/>
    </location>
</feature>